<dbReference type="InterPro" id="IPR050250">
    <property type="entry name" value="Macrolide_Exporter_MacB"/>
</dbReference>
<feature type="transmembrane region" description="Helical" evidence="7">
    <location>
        <begin position="769"/>
        <end position="794"/>
    </location>
</feature>
<evidence type="ECO:0000256" key="6">
    <source>
        <dbReference type="ARBA" id="ARBA00038076"/>
    </source>
</evidence>
<feature type="domain" description="MacB-like periplasmic core" evidence="9">
    <location>
        <begin position="491"/>
        <end position="681"/>
    </location>
</feature>
<dbReference type="Proteomes" id="UP000515563">
    <property type="component" value="Chromosome"/>
</dbReference>
<feature type="transmembrane region" description="Helical" evidence="7">
    <location>
        <begin position="806"/>
        <end position="826"/>
    </location>
</feature>
<feature type="transmembrane region" description="Helical" evidence="7">
    <location>
        <begin position="407"/>
        <end position="428"/>
    </location>
</feature>
<accession>A0A7G6WSV2</accession>
<feature type="transmembrane region" description="Helical" evidence="7">
    <location>
        <begin position="360"/>
        <end position="381"/>
    </location>
</feature>
<evidence type="ECO:0000259" key="9">
    <source>
        <dbReference type="Pfam" id="PF12704"/>
    </source>
</evidence>
<organism evidence="10 11">
    <name type="scientific">Kribbella qitaiheensis</name>
    <dbReference type="NCBI Taxonomy" id="1544730"/>
    <lineage>
        <taxon>Bacteria</taxon>
        <taxon>Bacillati</taxon>
        <taxon>Actinomycetota</taxon>
        <taxon>Actinomycetes</taxon>
        <taxon>Propionibacteriales</taxon>
        <taxon>Kribbellaceae</taxon>
        <taxon>Kribbella</taxon>
    </lineage>
</organism>
<protein>
    <submittedName>
        <fullName evidence="10">FtsX-like permease family protein</fullName>
    </submittedName>
</protein>
<evidence type="ECO:0000256" key="2">
    <source>
        <dbReference type="ARBA" id="ARBA00022475"/>
    </source>
</evidence>
<feature type="transmembrane region" description="Helical" evidence="7">
    <location>
        <begin position="314"/>
        <end position="340"/>
    </location>
</feature>
<name>A0A7G6WSV2_9ACTN</name>
<evidence type="ECO:0000256" key="4">
    <source>
        <dbReference type="ARBA" id="ARBA00022989"/>
    </source>
</evidence>
<feature type="domain" description="MacB-like periplasmic core" evidence="9">
    <location>
        <begin position="17"/>
        <end position="236"/>
    </location>
</feature>
<keyword evidence="5 7" id="KW-0472">Membrane</keyword>
<evidence type="ECO:0000256" key="7">
    <source>
        <dbReference type="SAM" id="Phobius"/>
    </source>
</evidence>
<evidence type="ECO:0000313" key="11">
    <source>
        <dbReference type="Proteomes" id="UP000515563"/>
    </source>
</evidence>
<feature type="transmembrane region" description="Helical" evidence="7">
    <location>
        <begin position="16"/>
        <end position="36"/>
    </location>
</feature>
<sequence>MLKLGLRSVLAHRLRFVLCTVAVLLGVAFVAGALIFTDTLSAALKKNFAGSSADITVTPVTALDTTPGTANAKPPTLSSGLADRIAAIQGVAGIDPQLLVGGVQIIGSDGKPTATYGVPIYAAGWPHNPLTAPFKLLDGNQPWGQTQLGLDQSTVNREGFQLGDKVKVITPARAVTATLTAITTPTLSGSSAGTPLVTFDPATAQLFLLGQPGWTSISVAVRPGQDPQEVSKAIATLAGPEVRVRTAAQVSTEGESALNDTFGGYSAVLLLFAALALFVGAFLIVNTFAMVVAQRSRELAMLRAIGASRGQVTGTVLAEALVIGAIGSTLGLLLGAGVAAGLQFSYQHLDLAIPSAALKISAATVIAAYIVGIGVTLAAAYPAARRAGKLPPVAAMRDDVTIPERSLLARLLVGGFMFLMAATLYAIAQSVRGLAGAILLSLGAALALLGVVLTSPLISRYAVRGLMSPFGRKAPVTLGRRNAERNPRRTSATASALMISLALISGLVVIASSAKASVDRSITDAIGTSELVVTNDGGDGFSGRIGDRISAVPGVSAVHRVRQMPAKVGARPFQLRGVDDGTLSGSITTKVESGSLDALKAGQAVLPRNVARTLDLTVGKTVQVITPSGKHQVTVGAVIEPNRQLNGIVVSLPKFTELGGASTDLTLYVEVAQGTDLAPVRIAVIGQLHDYPTLLVRDQQAYAQGERGPINAALAVVGMLLALAVLIAILGIVNTLALSVVERTREIGLLRAIGMDRPQLRRMLQVESIAISLLGALLGVLIGVLFGAAIQAVMVDDGLGVLDIPVLQLVIAVVVAAAVGVLAAVWPSRRAARLDVLRAIATE</sequence>
<keyword evidence="2" id="KW-1003">Cell membrane</keyword>
<evidence type="ECO:0000256" key="1">
    <source>
        <dbReference type="ARBA" id="ARBA00004651"/>
    </source>
</evidence>
<keyword evidence="3 7" id="KW-0812">Transmembrane</keyword>
<reference evidence="11" key="1">
    <citation type="submission" date="2019-09" db="EMBL/GenBank/DDBJ databases">
        <title>Antimicrobial potential of Antarctic Bacteria.</title>
        <authorList>
            <person name="Benaud N."/>
            <person name="Edwards R.J."/>
            <person name="Ferrari B.C."/>
        </authorList>
    </citation>
    <scope>NUCLEOTIDE SEQUENCE [LARGE SCALE GENOMIC DNA]</scope>
    <source>
        <strain evidence="11">SPB151</strain>
    </source>
</reference>
<gene>
    <name evidence="10" type="ORF">F1D05_03030</name>
</gene>
<feature type="transmembrane region" description="Helical" evidence="7">
    <location>
        <begin position="434"/>
        <end position="458"/>
    </location>
</feature>
<proteinExistence type="inferred from homology"/>
<dbReference type="PANTHER" id="PTHR30572:SF4">
    <property type="entry name" value="ABC TRANSPORTER PERMEASE YTRF"/>
    <property type="match status" value="1"/>
</dbReference>
<keyword evidence="11" id="KW-1185">Reference proteome</keyword>
<comment type="similarity">
    <text evidence="6">Belongs to the ABC-4 integral membrane protein family.</text>
</comment>
<feature type="transmembrane region" description="Helical" evidence="7">
    <location>
        <begin position="490"/>
        <end position="511"/>
    </location>
</feature>
<feature type="transmembrane region" description="Helical" evidence="7">
    <location>
        <begin position="268"/>
        <end position="293"/>
    </location>
</feature>
<reference evidence="10 11" key="2">
    <citation type="journal article" date="2020" name="Microbiol. Resour. Announc.">
        <title>Antarctic desert soil bacteria exhibit high novel natural product potential, evaluated through long-read genome sequencing and comparative genomics.</title>
        <authorList>
            <person name="Benaud N."/>
            <person name="Edwards R.J."/>
            <person name="Amos T.G."/>
            <person name="D'Agostino P.M."/>
            <person name="Gutierrez-Chavez C."/>
            <person name="Montgomery K."/>
            <person name="Nicetic I."/>
            <person name="Ferrari B.C."/>
        </authorList>
    </citation>
    <scope>NUCLEOTIDE SEQUENCE [LARGE SCALE GENOMIC DNA]</scope>
    <source>
        <strain evidence="10 11">SPB151</strain>
    </source>
</reference>
<comment type="subcellular location">
    <subcellularLocation>
        <location evidence="1">Cell membrane</location>
        <topology evidence="1">Multi-pass membrane protein</topology>
    </subcellularLocation>
</comment>
<dbReference type="AlphaFoldDB" id="A0A7G6WSV2"/>
<feature type="domain" description="ABC3 transporter permease C-terminal" evidence="8">
    <location>
        <begin position="719"/>
        <end position="835"/>
    </location>
</feature>
<dbReference type="RefSeq" id="WP_185445902.1">
    <property type="nucleotide sequence ID" value="NZ_CP043661.1"/>
</dbReference>
<evidence type="ECO:0000256" key="3">
    <source>
        <dbReference type="ARBA" id="ARBA00022692"/>
    </source>
</evidence>
<dbReference type="Pfam" id="PF02687">
    <property type="entry name" value="FtsX"/>
    <property type="match status" value="2"/>
</dbReference>
<dbReference type="InterPro" id="IPR003838">
    <property type="entry name" value="ABC3_permease_C"/>
</dbReference>
<dbReference type="InterPro" id="IPR025857">
    <property type="entry name" value="MacB_PCD"/>
</dbReference>
<dbReference type="PANTHER" id="PTHR30572">
    <property type="entry name" value="MEMBRANE COMPONENT OF TRANSPORTER-RELATED"/>
    <property type="match status" value="1"/>
</dbReference>
<evidence type="ECO:0000313" key="10">
    <source>
        <dbReference type="EMBL" id="QNE17067.1"/>
    </source>
</evidence>
<dbReference type="KEGG" id="kqi:F1D05_03030"/>
<dbReference type="EMBL" id="CP043661">
    <property type="protein sequence ID" value="QNE17067.1"/>
    <property type="molecule type" value="Genomic_DNA"/>
</dbReference>
<feature type="transmembrane region" description="Helical" evidence="7">
    <location>
        <begin position="712"/>
        <end position="741"/>
    </location>
</feature>
<keyword evidence="4 7" id="KW-1133">Transmembrane helix</keyword>
<evidence type="ECO:0000256" key="5">
    <source>
        <dbReference type="ARBA" id="ARBA00023136"/>
    </source>
</evidence>
<evidence type="ECO:0000259" key="8">
    <source>
        <dbReference type="Pfam" id="PF02687"/>
    </source>
</evidence>
<dbReference type="GO" id="GO:0022857">
    <property type="term" value="F:transmembrane transporter activity"/>
    <property type="evidence" value="ECO:0007669"/>
    <property type="project" value="TreeGrafter"/>
</dbReference>
<feature type="domain" description="ABC3 transporter permease C-terminal" evidence="8">
    <location>
        <begin position="271"/>
        <end position="392"/>
    </location>
</feature>
<dbReference type="GO" id="GO:0005886">
    <property type="term" value="C:plasma membrane"/>
    <property type="evidence" value="ECO:0007669"/>
    <property type="project" value="UniProtKB-SubCell"/>
</dbReference>
<dbReference type="Pfam" id="PF12704">
    <property type="entry name" value="MacB_PCD"/>
    <property type="match status" value="2"/>
</dbReference>